<dbReference type="GO" id="GO:0005634">
    <property type="term" value="C:nucleus"/>
    <property type="evidence" value="ECO:0007669"/>
    <property type="project" value="TreeGrafter"/>
</dbReference>
<accession>A0AAN5DFA8</accession>
<feature type="region of interest" description="Disordered" evidence="1">
    <location>
        <begin position="112"/>
        <end position="145"/>
    </location>
</feature>
<sequence>LINDCVWSEPSVQLMGTCFNRENATSIYFGLDVLCHALESVEAHIMIRSHTLVKEVFVNGWFMCITIFAATNHRGQGNKGATALIDERGKISMRVFQVDPIRTALEKAGRRAERAAAKAAKRKEIKSNGKPQVGKEGTKKVEDEK</sequence>
<feature type="compositionally biased region" description="Basic and acidic residues" evidence="1">
    <location>
        <begin position="136"/>
        <end position="145"/>
    </location>
</feature>
<dbReference type="GO" id="GO:0005737">
    <property type="term" value="C:cytoplasm"/>
    <property type="evidence" value="ECO:0007669"/>
    <property type="project" value="TreeGrafter"/>
</dbReference>
<dbReference type="EMBL" id="BTRK01000006">
    <property type="protein sequence ID" value="GMR62523.1"/>
    <property type="molecule type" value="Genomic_DNA"/>
</dbReference>
<dbReference type="AlphaFoldDB" id="A0AAN5DFA8"/>
<evidence type="ECO:0000313" key="3">
    <source>
        <dbReference type="Proteomes" id="UP001328107"/>
    </source>
</evidence>
<feature type="non-terminal residue" evidence="2">
    <location>
        <position position="1"/>
    </location>
</feature>
<dbReference type="Gene3D" id="3.60.21.10">
    <property type="match status" value="1"/>
</dbReference>
<feature type="non-terminal residue" evidence="2">
    <location>
        <position position="145"/>
    </location>
</feature>
<organism evidence="2 3">
    <name type="scientific">Pristionchus mayeri</name>
    <dbReference type="NCBI Taxonomy" id="1317129"/>
    <lineage>
        <taxon>Eukaryota</taxon>
        <taxon>Metazoa</taxon>
        <taxon>Ecdysozoa</taxon>
        <taxon>Nematoda</taxon>
        <taxon>Chromadorea</taxon>
        <taxon>Rhabditida</taxon>
        <taxon>Rhabditina</taxon>
        <taxon>Diplogasteromorpha</taxon>
        <taxon>Diplogasteroidea</taxon>
        <taxon>Neodiplogasteridae</taxon>
        <taxon>Pristionchus</taxon>
    </lineage>
</organism>
<evidence type="ECO:0000313" key="2">
    <source>
        <dbReference type="EMBL" id="GMR62523.1"/>
    </source>
</evidence>
<dbReference type="GO" id="GO:0004722">
    <property type="term" value="F:protein serine/threonine phosphatase activity"/>
    <property type="evidence" value="ECO:0007669"/>
    <property type="project" value="TreeGrafter"/>
</dbReference>
<dbReference type="Proteomes" id="UP001328107">
    <property type="component" value="Unassembled WGS sequence"/>
</dbReference>
<proteinExistence type="predicted"/>
<name>A0AAN5DFA8_9BILA</name>
<keyword evidence="3" id="KW-1185">Reference proteome</keyword>
<dbReference type="InterPro" id="IPR029052">
    <property type="entry name" value="Metallo-depent_PP-like"/>
</dbReference>
<dbReference type="SUPFAM" id="SSF56300">
    <property type="entry name" value="Metallo-dependent phosphatases"/>
    <property type="match status" value="1"/>
</dbReference>
<dbReference type="PANTHER" id="PTHR11668:SF491">
    <property type="entry name" value="SERINE_THREONINE-PROTEIN PHOSPHATASE"/>
    <property type="match status" value="1"/>
</dbReference>
<dbReference type="InterPro" id="IPR050341">
    <property type="entry name" value="PP1_catalytic_subunit"/>
</dbReference>
<reference evidence="3" key="1">
    <citation type="submission" date="2022-10" db="EMBL/GenBank/DDBJ databases">
        <title>Genome assembly of Pristionchus species.</title>
        <authorList>
            <person name="Yoshida K."/>
            <person name="Sommer R.J."/>
        </authorList>
    </citation>
    <scope>NUCLEOTIDE SEQUENCE [LARGE SCALE GENOMIC DNA]</scope>
    <source>
        <strain evidence="3">RS5460</strain>
    </source>
</reference>
<dbReference type="PANTHER" id="PTHR11668">
    <property type="entry name" value="SERINE/THREONINE PROTEIN PHOSPHATASE"/>
    <property type="match status" value="1"/>
</dbReference>
<gene>
    <name evidence="2" type="ORF">PMAYCL1PPCAC_32718</name>
</gene>
<comment type="caution">
    <text evidence="2">The sequence shown here is derived from an EMBL/GenBank/DDBJ whole genome shotgun (WGS) entry which is preliminary data.</text>
</comment>
<protein>
    <submittedName>
        <fullName evidence="2">Uncharacterized protein</fullName>
    </submittedName>
</protein>
<evidence type="ECO:0000256" key="1">
    <source>
        <dbReference type="SAM" id="MobiDB-lite"/>
    </source>
</evidence>